<keyword evidence="1" id="KW-0472">Membrane</keyword>
<reference evidence="2 3" key="1">
    <citation type="journal article" date="2019" name="Sci. Rep.">
        <title>Orb-weaving spider Araneus ventricosus genome elucidates the spidroin gene catalogue.</title>
        <authorList>
            <person name="Kono N."/>
            <person name="Nakamura H."/>
            <person name="Ohtoshi R."/>
            <person name="Moran D.A.P."/>
            <person name="Shinohara A."/>
            <person name="Yoshida Y."/>
            <person name="Fujiwara M."/>
            <person name="Mori M."/>
            <person name="Tomita M."/>
            <person name="Arakawa K."/>
        </authorList>
    </citation>
    <scope>NUCLEOTIDE SEQUENCE [LARGE SCALE GENOMIC DNA]</scope>
</reference>
<accession>A0A4Y2HYH5</accession>
<name>A0A4Y2HYH5_ARAVE</name>
<dbReference type="AlphaFoldDB" id="A0A4Y2HYH5"/>
<organism evidence="2 3">
    <name type="scientific">Araneus ventricosus</name>
    <name type="common">Orbweaver spider</name>
    <name type="synonym">Epeira ventricosa</name>
    <dbReference type="NCBI Taxonomy" id="182803"/>
    <lineage>
        <taxon>Eukaryota</taxon>
        <taxon>Metazoa</taxon>
        <taxon>Ecdysozoa</taxon>
        <taxon>Arthropoda</taxon>
        <taxon>Chelicerata</taxon>
        <taxon>Arachnida</taxon>
        <taxon>Araneae</taxon>
        <taxon>Araneomorphae</taxon>
        <taxon>Entelegynae</taxon>
        <taxon>Araneoidea</taxon>
        <taxon>Araneidae</taxon>
        <taxon>Araneus</taxon>
    </lineage>
</organism>
<dbReference type="EMBL" id="BGPR01260714">
    <property type="protein sequence ID" value="GBM70604.1"/>
    <property type="molecule type" value="Genomic_DNA"/>
</dbReference>
<feature type="transmembrane region" description="Helical" evidence="1">
    <location>
        <begin position="7"/>
        <end position="25"/>
    </location>
</feature>
<evidence type="ECO:0000313" key="3">
    <source>
        <dbReference type="Proteomes" id="UP000499080"/>
    </source>
</evidence>
<evidence type="ECO:0000256" key="1">
    <source>
        <dbReference type="SAM" id="Phobius"/>
    </source>
</evidence>
<evidence type="ECO:0000313" key="2">
    <source>
        <dbReference type="EMBL" id="GBM70604.1"/>
    </source>
</evidence>
<keyword evidence="1" id="KW-1133">Transmembrane helix</keyword>
<comment type="caution">
    <text evidence="2">The sequence shown here is derived from an EMBL/GenBank/DDBJ whole genome shotgun (WGS) entry which is preliminary data.</text>
</comment>
<protein>
    <submittedName>
        <fullName evidence="2">Uncharacterized protein</fullName>
    </submittedName>
</protein>
<dbReference type="Proteomes" id="UP000499080">
    <property type="component" value="Unassembled WGS sequence"/>
</dbReference>
<proteinExistence type="predicted"/>
<keyword evidence="1" id="KW-0812">Transmembrane</keyword>
<gene>
    <name evidence="2" type="ORF">AVEN_187817_1</name>
</gene>
<keyword evidence="3" id="KW-1185">Reference proteome</keyword>
<sequence length="106" mass="11285">IIVSSLLLGFIITGWIGLGTVFYSSTLHTPLPLATSGCIKTNASIIITNSANSTCFELQGCAPDEVEKSSVTELFLLYKIASFWIGFVGCFITAGIAFIFVLLTGK</sequence>
<feature type="transmembrane region" description="Helical" evidence="1">
    <location>
        <begin position="81"/>
        <end position="103"/>
    </location>
</feature>
<feature type="non-terminal residue" evidence="2">
    <location>
        <position position="1"/>
    </location>
</feature>